<accession>A0ABX0KN02</accession>
<evidence type="ECO:0000256" key="2">
    <source>
        <dbReference type="ARBA" id="ARBA00023315"/>
    </source>
</evidence>
<dbReference type="RefSeq" id="WP_166821706.1">
    <property type="nucleotide sequence ID" value="NZ_JAAOLX010000001.1"/>
</dbReference>
<dbReference type="PROSITE" id="PS51186">
    <property type="entry name" value="GNAT"/>
    <property type="match status" value="1"/>
</dbReference>
<dbReference type="InterPro" id="IPR050832">
    <property type="entry name" value="Bact_Acetyltransf"/>
</dbReference>
<proteinExistence type="predicted"/>
<dbReference type="Proteomes" id="UP000712570">
    <property type="component" value="Unassembled WGS sequence"/>
</dbReference>
<dbReference type="CDD" id="cd04301">
    <property type="entry name" value="NAT_SF"/>
    <property type="match status" value="1"/>
</dbReference>
<dbReference type="InterPro" id="IPR000182">
    <property type="entry name" value="GNAT_dom"/>
</dbReference>
<name>A0ABX0KN02_9NEIS</name>
<dbReference type="Gene3D" id="3.40.630.30">
    <property type="match status" value="1"/>
</dbReference>
<keyword evidence="2" id="KW-0012">Acyltransferase</keyword>
<dbReference type="Pfam" id="PF00583">
    <property type="entry name" value="Acetyltransf_1"/>
    <property type="match status" value="1"/>
</dbReference>
<evidence type="ECO:0000259" key="3">
    <source>
        <dbReference type="PROSITE" id="PS51186"/>
    </source>
</evidence>
<dbReference type="EMBL" id="JAAOLX010000001">
    <property type="protein sequence ID" value="NHQ85026.1"/>
    <property type="molecule type" value="Genomic_DNA"/>
</dbReference>
<organism evidence="4 5">
    <name type="scientific">Iodobacter violaceini</name>
    <dbReference type="NCBI Taxonomy" id="3044271"/>
    <lineage>
        <taxon>Bacteria</taxon>
        <taxon>Pseudomonadati</taxon>
        <taxon>Pseudomonadota</taxon>
        <taxon>Betaproteobacteria</taxon>
        <taxon>Neisseriales</taxon>
        <taxon>Chitinibacteraceae</taxon>
        <taxon>Iodobacter</taxon>
    </lineage>
</organism>
<dbReference type="PANTHER" id="PTHR43877:SF2">
    <property type="entry name" value="AMINOALKYLPHOSPHONATE N-ACETYLTRANSFERASE-RELATED"/>
    <property type="match status" value="1"/>
</dbReference>
<keyword evidence="5" id="KW-1185">Reference proteome</keyword>
<evidence type="ECO:0000256" key="1">
    <source>
        <dbReference type="ARBA" id="ARBA00022679"/>
    </source>
</evidence>
<keyword evidence="1" id="KW-0808">Transferase</keyword>
<comment type="caution">
    <text evidence="4">The sequence shown here is derived from an EMBL/GenBank/DDBJ whole genome shotgun (WGS) entry which is preliminary data.</text>
</comment>
<gene>
    <name evidence="4" type="ORF">HA050_02740</name>
</gene>
<dbReference type="InterPro" id="IPR016181">
    <property type="entry name" value="Acyl_CoA_acyltransferase"/>
</dbReference>
<sequence>MNRLLIIRHARAGDAEEAAVLLGQLGYPNDADFARQKIARLHGPQDAVLVADLAGQVVGLLGLHLIPTLHDAGFLGKVTALVVLETCSGQGIGCALLAEAERFAAAAGALRMEVLSGNHRTEAHQFYRAAGYSGSDHSRFVRALGPGK</sequence>
<feature type="domain" description="N-acetyltransferase" evidence="3">
    <location>
        <begin position="5"/>
        <end position="148"/>
    </location>
</feature>
<reference evidence="4 5" key="1">
    <citation type="submission" date="2020-03" db="EMBL/GenBank/DDBJ databases">
        <title>Draft genome sequence of environmentally isolated violet-colored cultures.</title>
        <authorList>
            <person name="Wilson H.S."/>
        </authorList>
    </citation>
    <scope>NUCLEOTIDE SEQUENCE [LARGE SCALE GENOMIC DNA]</scope>
    <source>
        <strain evidence="4 5">HSC-16F04</strain>
    </source>
</reference>
<dbReference type="PANTHER" id="PTHR43877">
    <property type="entry name" value="AMINOALKYLPHOSPHONATE N-ACETYLTRANSFERASE-RELATED-RELATED"/>
    <property type="match status" value="1"/>
</dbReference>
<dbReference type="SUPFAM" id="SSF55729">
    <property type="entry name" value="Acyl-CoA N-acyltransferases (Nat)"/>
    <property type="match status" value="1"/>
</dbReference>
<evidence type="ECO:0000313" key="5">
    <source>
        <dbReference type="Proteomes" id="UP000712570"/>
    </source>
</evidence>
<protein>
    <submittedName>
        <fullName evidence="4">GNAT family N-acetyltransferase</fullName>
    </submittedName>
</protein>
<evidence type="ECO:0000313" key="4">
    <source>
        <dbReference type="EMBL" id="NHQ85026.1"/>
    </source>
</evidence>